<dbReference type="Gene3D" id="3.40.50.300">
    <property type="entry name" value="P-loop containing nucleotide triphosphate hydrolases"/>
    <property type="match status" value="1"/>
</dbReference>
<evidence type="ECO:0000313" key="6">
    <source>
        <dbReference type="Proteomes" id="UP000070168"/>
    </source>
</evidence>
<proteinExistence type="predicted"/>
<dbReference type="InterPro" id="IPR054471">
    <property type="entry name" value="GPIID_WHD"/>
</dbReference>
<dbReference type="InterPro" id="IPR015943">
    <property type="entry name" value="WD40/YVTN_repeat-like_dom_sf"/>
</dbReference>
<evidence type="ECO:0000256" key="1">
    <source>
        <dbReference type="ARBA" id="ARBA00022737"/>
    </source>
</evidence>
<dbReference type="Proteomes" id="UP000070168">
    <property type="component" value="Unassembled WGS sequence"/>
</dbReference>
<feature type="compositionally biased region" description="Low complexity" evidence="2">
    <location>
        <begin position="1748"/>
        <end position="1765"/>
    </location>
</feature>
<dbReference type="OMA" id="HILWAHA"/>
<dbReference type="InterPro" id="IPR027417">
    <property type="entry name" value="P-loop_NTPase"/>
</dbReference>
<dbReference type="InterPro" id="IPR036322">
    <property type="entry name" value="WD40_repeat_dom_sf"/>
</dbReference>
<keyword evidence="6" id="KW-1185">Reference proteome</keyword>
<evidence type="ECO:0000313" key="5">
    <source>
        <dbReference type="EMBL" id="KXG45352.1"/>
    </source>
</evidence>
<dbReference type="PANTHER" id="PTHR10039">
    <property type="entry name" value="AMELOGENIN"/>
    <property type="match status" value="1"/>
</dbReference>
<feature type="compositionally biased region" description="Polar residues" evidence="2">
    <location>
        <begin position="2285"/>
        <end position="2298"/>
    </location>
</feature>
<feature type="compositionally biased region" description="Low complexity" evidence="2">
    <location>
        <begin position="2126"/>
        <end position="2146"/>
    </location>
</feature>
<dbReference type="Pfam" id="PF12757">
    <property type="entry name" value="Eisosome1"/>
    <property type="match status" value="1"/>
</dbReference>
<dbReference type="OrthoDB" id="194358at2759"/>
<feature type="compositionally biased region" description="Low complexity" evidence="2">
    <location>
        <begin position="1608"/>
        <end position="1624"/>
    </location>
</feature>
<feature type="domain" description="Nephrocystin 3-like N-terminal" evidence="4">
    <location>
        <begin position="263"/>
        <end position="422"/>
    </location>
</feature>
<dbReference type="SUPFAM" id="SSF53474">
    <property type="entry name" value="alpha/beta-Hydrolases"/>
    <property type="match status" value="1"/>
</dbReference>
<feature type="compositionally biased region" description="Polar residues" evidence="2">
    <location>
        <begin position="2056"/>
        <end position="2090"/>
    </location>
</feature>
<feature type="region of interest" description="Disordered" evidence="2">
    <location>
        <begin position="1651"/>
        <end position="1673"/>
    </location>
</feature>
<dbReference type="PANTHER" id="PTHR10039:SF16">
    <property type="entry name" value="GPI INOSITOL-DEACYLASE"/>
    <property type="match status" value="1"/>
</dbReference>
<feature type="compositionally biased region" description="Basic and acidic residues" evidence="2">
    <location>
        <begin position="2091"/>
        <end position="2105"/>
    </location>
</feature>
<dbReference type="Gene3D" id="3.40.50.1820">
    <property type="entry name" value="alpha/beta hydrolase"/>
    <property type="match status" value="1"/>
</dbReference>
<dbReference type="GO" id="GO:0017000">
    <property type="term" value="P:antibiotic biosynthetic process"/>
    <property type="evidence" value="ECO:0007669"/>
    <property type="project" value="UniProtKB-ARBA"/>
</dbReference>
<evidence type="ECO:0000259" key="3">
    <source>
        <dbReference type="Pfam" id="PF22939"/>
    </source>
</evidence>
<dbReference type="Pfam" id="PF24883">
    <property type="entry name" value="NPHP3_N"/>
    <property type="match status" value="1"/>
</dbReference>
<feature type="domain" description="GPI inositol-deacylase winged helix" evidence="3">
    <location>
        <begin position="541"/>
        <end position="606"/>
    </location>
</feature>
<comment type="caution">
    <text evidence="5">The sequence shown here is derived from an EMBL/GenBank/DDBJ whole genome shotgun (WGS) entry which is preliminary data.</text>
</comment>
<dbReference type="InterPro" id="IPR029058">
    <property type="entry name" value="AB_hydrolase_fold"/>
</dbReference>
<dbReference type="Gene3D" id="2.130.10.10">
    <property type="entry name" value="YVTN repeat-like/Quinoprotein amine dehydrogenase"/>
    <property type="match status" value="3"/>
</dbReference>
<feature type="region of interest" description="Disordered" evidence="2">
    <location>
        <begin position="1748"/>
        <end position="1769"/>
    </location>
</feature>
<feature type="compositionally biased region" description="Basic and acidic residues" evidence="2">
    <location>
        <begin position="1982"/>
        <end position="2003"/>
    </location>
</feature>
<gene>
    <name evidence="5" type="ORF">PGRI_042650</name>
</gene>
<feature type="region of interest" description="Disordered" evidence="2">
    <location>
        <begin position="2220"/>
        <end position="2276"/>
    </location>
</feature>
<evidence type="ECO:0000259" key="4">
    <source>
        <dbReference type="Pfam" id="PF24883"/>
    </source>
</evidence>
<reference evidence="5 6" key="1">
    <citation type="journal article" date="2016" name="BMC Genomics">
        <title>Genome sequencing and secondary metabolism of the postharvest pathogen Penicillium griseofulvum.</title>
        <authorList>
            <person name="Banani H."/>
            <person name="Marcet-Houben M."/>
            <person name="Ballester A.R."/>
            <person name="Abbruscato P."/>
            <person name="Gonzalez-Candelas L."/>
            <person name="Gabaldon T."/>
            <person name="Spadaro D."/>
        </authorList>
    </citation>
    <scope>NUCLEOTIDE SEQUENCE [LARGE SCALE GENOMIC DNA]</scope>
    <source>
        <strain evidence="5 6">PG3</strain>
    </source>
</reference>
<dbReference type="InterPro" id="IPR001680">
    <property type="entry name" value="WD40_rpt"/>
</dbReference>
<dbReference type="SUPFAM" id="SSF52540">
    <property type="entry name" value="P-loop containing nucleoside triphosphate hydrolases"/>
    <property type="match status" value="1"/>
</dbReference>
<dbReference type="SUPFAM" id="SSF50978">
    <property type="entry name" value="WD40 repeat-like"/>
    <property type="match status" value="1"/>
</dbReference>
<dbReference type="RefSeq" id="XP_040643888.1">
    <property type="nucleotide sequence ID" value="XM_040791978.1"/>
</dbReference>
<feature type="compositionally biased region" description="Basic and acidic residues" evidence="2">
    <location>
        <begin position="2316"/>
        <end position="2331"/>
    </location>
</feature>
<dbReference type="InterPro" id="IPR056884">
    <property type="entry name" value="NPHP3-like_N"/>
</dbReference>
<evidence type="ECO:0000256" key="2">
    <source>
        <dbReference type="SAM" id="MobiDB-lite"/>
    </source>
</evidence>
<feature type="region of interest" description="Disordered" evidence="2">
    <location>
        <begin position="2042"/>
        <end position="2183"/>
    </location>
</feature>
<feature type="compositionally biased region" description="Polar residues" evidence="2">
    <location>
        <begin position="2265"/>
        <end position="2275"/>
    </location>
</feature>
<dbReference type="SMART" id="SM00320">
    <property type="entry name" value="WD40"/>
    <property type="match status" value="4"/>
</dbReference>
<dbReference type="GO" id="GO:0072330">
    <property type="term" value="P:monocarboxylic acid biosynthetic process"/>
    <property type="evidence" value="ECO:0007669"/>
    <property type="project" value="UniProtKB-ARBA"/>
</dbReference>
<feature type="compositionally biased region" description="Polar residues" evidence="2">
    <location>
        <begin position="2332"/>
        <end position="2347"/>
    </location>
</feature>
<dbReference type="GeneID" id="63707278"/>
<dbReference type="EMBL" id="LHQR01000072">
    <property type="protein sequence ID" value="KXG45352.1"/>
    <property type="molecule type" value="Genomic_DNA"/>
</dbReference>
<feature type="region of interest" description="Disordered" evidence="2">
    <location>
        <begin position="2285"/>
        <end position="2304"/>
    </location>
</feature>
<keyword evidence="1" id="KW-0677">Repeat</keyword>
<feature type="region of interest" description="Disordered" evidence="2">
    <location>
        <begin position="2313"/>
        <end position="2378"/>
    </location>
</feature>
<name>A0A135L8R6_PENPA</name>
<protein>
    <submittedName>
        <fullName evidence="5">Eisosome protein 1</fullName>
    </submittedName>
</protein>
<feature type="region of interest" description="Disordered" evidence="2">
    <location>
        <begin position="1982"/>
        <end position="2004"/>
    </location>
</feature>
<accession>A0A135L8R6</accession>
<dbReference type="Pfam" id="PF22939">
    <property type="entry name" value="WHD_GPIID"/>
    <property type="match status" value="1"/>
</dbReference>
<organism evidence="5 6">
    <name type="scientific">Penicillium patulum</name>
    <name type="common">Penicillium griseofulvum</name>
    <dbReference type="NCBI Taxonomy" id="5078"/>
    <lineage>
        <taxon>Eukaryota</taxon>
        <taxon>Fungi</taxon>
        <taxon>Dikarya</taxon>
        <taxon>Ascomycota</taxon>
        <taxon>Pezizomycotina</taxon>
        <taxon>Eurotiomycetes</taxon>
        <taxon>Eurotiomycetidae</taxon>
        <taxon>Eurotiales</taxon>
        <taxon>Aspergillaceae</taxon>
        <taxon>Penicillium</taxon>
    </lineage>
</organism>
<dbReference type="InterPro" id="IPR024527">
    <property type="entry name" value="Eisosome1"/>
</dbReference>
<feature type="compositionally biased region" description="Basic and acidic residues" evidence="2">
    <location>
        <begin position="2367"/>
        <end position="2378"/>
    </location>
</feature>
<sequence>MWLSEEPDLSTARILTFGYNANFAARKEQASLTIGDFASDLLYHMKYNDEGNDKMGEVPIIIVAHSMGGLVFKKAFIYGHLDEKYRSITSSIKAVLFLATPHRGTDLAKTLNRILTNSMFGHSSKEYVKELVRGSTTIDELNDTFRHHAAKLQIFSFYETFATAVGPMNVMILEKHSSLLGYQDETTKPLMANHHDVVKFSSPDDPNYKAVRNALRSIVKAFRGPKSDENETGKGIEMIQKWLGVTGPPEEDLISLRSVRKAGTCEHLLQKPKFEEWVDGSSPHILWAHAPPGSGKSVQCSFVIESLQLHQKSCAYWFFKDGDVQKRSLSNMLRSVAYQIAVKDQSFFQALNEVAKSGIHVDRADAMTVWRTIFASKLSAISSVLYLVIDGLDESESSRTFIDLVSNSSMPQSSIRVIFFSRPLSSINQAIQRARKRVTITDIGLTDNLKDIRLMAADEMEYFLSNEELEDFKHDIIEEITSRSQGNFLWASLILQMVVDCHRQEEVKQVLRATPDGMVKLYHGMSNAIAKIDRKENIMLCRILLSWAMYSIRPIKIEELMELYPSEFHNVIDLKHTISEVCGQFVVINTNNQVVLVHQTAREYLQDCTRLPFSLDACDVNEELLFQCTNFLCDLSLKIKVRQRKTPMFLSYASVSWAHHLNLSSVQSDRVLEILVRFFNGSFPLPWIQSLAMNEHLSHLVAVSSHLMSFVRQRRKIDAIKPPALLRSPELSLLETWANDLMKMTAKFGSYLIDDPDAIYKYIPSLSPENSMLYQKYAKISSATISISGISITNMNWDDCLARVSNGPDSALHIAVSAEYLAVANGRPKGRIQLWSNVTFQEHSSFNPGEPICSISFSQSGSLLACYCLDNTYVWRVKDRTVIAKIESPRQERPKCLKFGIDESFLIIVTDTRRVYRLNFYEDSSAWLRFDRSLLEETSIPEGAFVNSPSSVDFNPDSTQIAVAYLNFPLAIWNLDPPEMIARCRQNGNQGQTAKTISWTGVNRVVWHPFNGQVLGINRLGDIFKWGPIDDTYEEVKRELDNWPSEIQCCRNGLSFATSDSKGSVRIYNYSQMVQIYKLTSDDIMTAIALSPDSRRLYDLRVSCCNVWQPDCLIGLADTSIDSFDNSDSVTSSEQTRIDCTASDLDEKSGSMLSSPTSEFHADTKPMITAVATCARNKGIFAHATDDGTIEICDIESKRKHFITECTFGMDIIHFTLAQGGEYLAYCLLDGHVTIKSIDSFSNPEKISTQTVFAETKSISRGHIRQILFDSKSERLLVCGTERLQVLRVADGSIAAEIEIDQADPPARWDNHPTNPSILLGFTVGRVNAISWGALQFKSTVSHKLVCESSDSQPESSLKLEALAQSYHPKMQLATISEDTSNGRLVRFLLLDTSVLYEDHTESSSSDEIRGVGIPIPIAECIEQPVGILADGRLVFLDKALWVCTAQLRLPSAHRSETTVTRHFFIPRDWLNSAGLVLCKVQADGKFLSPSKVPRQSRLADDAATAALYATHPERRASYSTPTVTKTQYINRAVGGTQNLSHASAASALAHANRKPVKVWQPPARQPTAEKAALCVKDYTPPQEPKPTTQHSSEGVGAAALAVREQRASVSRESASAANRRGSSIDQHTAVGGDPNEKALKAASGAFTVSRKRADSVPSDGGATSEIPYDPSTGALRYSRVEEEDPLDHLDPAMEASRLRHMSNANPKMYTSSPPVESEIKEQNYKNSQRAAAIVMAKDMYKVTGTKQQSGQSAAVQAAQKGQSQMGYRKTVSTADGDALRRAIALQEAAQRRAAEKLALMHDENAEYQLYYGTAPQPQRSLLTSRRKRTSSDTEVLQTDAEQSRQIRSQMTNLQARLGQVDDRKTQDRELLMQAARRNVDRTLQDMEARVCADTGRAPPALQKEWDEAAQARVRREAKDLKGETVRTQGDRVNIGGQTYMDMADVDAVARTRLQPALDEIAENAEQRRAREIEARLDAEEEERHAAVEREREAETREIEKQQRSWLPCRPPFEQTLTNIGANKRESKIPKFFLWRKKGKRARVEESETEEAQAVSPVSQGAVLQQPVSEQPVSEQPPSLAADNNASTKTIPDEPSIRTEPRDTTTEPVSVVETEPRENVPENASVETEIAAPAIVVAPASSVAEAESSKPDENDVPAAIPRRPTRSQTEPLELEQRDAAASGPTVVHYFTPPVTSPRADAKLKNWFRDRLVRRTSGPVAVYPRQPAPEFNTDHEPAFQGGATLTGRDETRGAALGSHPLGETIPTHNRSSSYYSNDFDVTKMNSADSATESTKQNGNGKKRGRLSRAFLKTVSSNHDEAGSNDVDSRRDSGVQSSQDVNGTDTQSPRDGATDQGLAVPPTIGENVNGRRESRFAEIL</sequence>
<feature type="region of interest" description="Disordered" evidence="2">
    <location>
        <begin position="1602"/>
        <end position="1637"/>
    </location>
</feature>